<protein>
    <submittedName>
        <fullName evidence="1">Uncharacterized protein</fullName>
    </submittedName>
</protein>
<gene>
    <name evidence="1" type="ORF">DPMN_006360</name>
</gene>
<keyword evidence="2" id="KW-1185">Reference proteome</keyword>
<dbReference type="AlphaFoldDB" id="A0A9D4RUU2"/>
<comment type="caution">
    <text evidence="1">The sequence shown here is derived from an EMBL/GenBank/DDBJ whole genome shotgun (WGS) entry which is preliminary data.</text>
</comment>
<dbReference type="EMBL" id="JAIWYP010000001">
    <property type="protein sequence ID" value="KAH3882421.1"/>
    <property type="molecule type" value="Genomic_DNA"/>
</dbReference>
<sequence length="69" mass="8061">MPCGGVQKLEREKSCINNAIHVPFKPCYVFFISITWSTRSYFPSQAFDDFPSINGELNKHQFFSCMQEY</sequence>
<reference evidence="1" key="2">
    <citation type="submission" date="2020-11" db="EMBL/GenBank/DDBJ databases">
        <authorList>
            <person name="McCartney M.A."/>
            <person name="Auch B."/>
            <person name="Kono T."/>
            <person name="Mallez S."/>
            <person name="Becker A."/>
            <person name="Gohl D.M."/>
            <person name="Silverstein K.A.T."/>
            <person name="Koren S."/>
            <person name="Bechman K.B."/>
            <person name="Herman A."/>
            <person name="Abrahante J.E."/>
            <person name="Garbe J."/>
        </authorList>
    </citation>
    <scope>NUCLEOTIDE SEQUENCE</scope>
    <source>
        <strain evidence="1">Duluth1</strain>
        <tissue evidence="1">Whole animal</tissue>
    </source>
</reference>
<reference evidence="1" key="1">
    <citation type="journal article" date="2019" name="bioRxiv">
        <title>The Genome of the Zebra Mussel, Dreissena polymorpha: A Resource for Invasive Species Research.</title>
        <authorList>
            <person name="McCartney M.A."/>
            <person name="Auch B."/>
            <person name="Kono T."/>
            <person name="Mallez S."/>
            <person name="Zhang Y."/>
            <person name="Obille A."/>
            <person name="Becker A."/>
            <person name="Abrahante J.E."/>
            <person name="Garbe J."/>
            <person name="Badalamenti J.P."/>
            <person name="Herman A."/>
            <person name="Mangelson H."/>
            <person name="Liachko I."/>
            <person name="Sullivan S."/>
            <person name="Sone E.D."/>
            <person name="Koren S."/>
            <person name="Silverstein K.A.T."/>
            <person name="Beckman K.B."/>
            <person name="Gohl D.M."/>
        </authorList>
    </citation>
    <scope>NUCLEOTIDE SEQUENCE</scope>
    <source>
        <strain evidence="1">Duluth1</strain>
        <tissue evidence="1">Whole animal</tissue>
    </source>
</reference>
<name>A0A9D4RUU2_DREPO</name>
<evidence type="ECO:0000313" key="1">
    <source>
        <dbReference type="EMBL" id="KAH3882421.1"/>
    </source>
</evidence>
<evidence type="ECO:0000313" key="2">
    <source>
        <dbReference type="Proteomes" id="UP000828390"/>
    </source>
</evidence>
<dbReference type="Proteomes" id="UP000828390">
    <property type="component" value="Unassembled WGS sequence"/>
</dbReference>
<proteinExistence type="predicted"/>
<accession>A0A9D4RUU2</accession>
<organism evidence="1 2">
    <name type="scientific">Dreissena polymorpha</name>
    <name type="common">Zebra mussel</name>
    <name type="synonym">Mytilus polymorpha</name>
    <dbReference type="NCBI Taxonomy" id="45954"/>
    <lineage>
        <taxon>Eukaryota</taxon>
        <taxon>Metazoa</taxon>
        <taxon>Spiralia</taxon>
        <taxon>Lophotrochozoa</taxon>
        <taxon>Mollusca</taxon>
        <taxon>Bivalvia</taxon>
        <taxon>Autobranchia</taxon>
        <taxon>Heteroconchia</taxon>
        <taxon>Euheterodonta</taxon>
        <taxon>Imparidentia</taxon>
        <taxon>Neoheterodontei</taxon>
        <taxon>Myida</taxon>
        <taxon>Dreissenoidea</taxon>
        <taxon>Dreissenidae</taxon>
        <taxon>Dreissena</taxon>
    </lineage>
</organism>